<dbReference type="InterPro" id="IPR003343">
    <property type="entry name" value="Big_2"/>
</dbReference>
<evidence type="ECO:0000256" key="3">
    <source>
        <dbReference type="SAM" id="MobiDB-lite"/>
    </source>
</evidence>
<dbReference type="SUPFAM" id="SSF49373">
    <property type="entry name" value="Invasin/intimin cell-adhesion fragments"/>
    <property type="match status" value="1"/>
</dbReference>
<evidence type="ECO:0000256" key="2">
    <source>
        <dbReference type="ARBA" id="ARBA00023295"/>
    </source>
</evidence>
<dbReference type="Pfam" id="PF07532">
    <property type="entry name" value="Big_4"/>
    <property type="match status" value="1"/>
</dbReference>
<dbReference type="EMBL" id="DVFO01000090">
    <property type="protein sequence ID" value="HIQ61634.1"/>
    <property type="molecule type" value="Genomic_DNA"/>
</dbReference>
<dbReference type="PANTHER" id="PTHR35803:SF2">
    <property type="entry name" value="RETAINING ALPHA-GALACTOSIDASE"/>
    <property type="match status" value="1"/>
</dbReference>
<dbReference type="Pfam" id="PF02368">
    <property type="entry name" value="Big_2"/>
    <property type="match status" value="1"/>
</dbReference>
<dbReference type="InterPro" id="IPR013222">
    <property type="entry name" value="Glyco_hyd_98_carb-bd"/>
</dbReference>
<evidence type="ECO:0000259" key="6">
    <source>
        <dbReference type="SMART" id="SM00776"/>
    </source>
</evidence>
<dbReference type="Gene3D" id="3.20.20.70">
    <property type="entry name" value="Aldolase class I"/>
    <property type="match status" value="1"/>
</dbReference>
<dbReference type="Gene3D" id="1.20.1270.70">
    <property type="entry name" value="Designed single chain three-helix bundle"/>
    <property type="match status" value="1"/>
</dbReference>
<keyword evidence="5" id="KW-0732">Signal</keyword>
<dbReference type="InterPro" id="IPR019563">
    <property type="entry name" value="GH97_catalytic"/>
</dbReference>
<evidence type="ECO:0000313" key="8">
    <source>
        <dbReference type="Proteomes" id="UP000886879"/>
    </source>
</evidence>
<dbReference type="InterPro" id="IPR041542">
    <property type="entry name" value="GH43_C2"/>
</dbReference>
<dbReference type="InterPro" id="IPR008979">
    <property type="entry name" value="Galactose-bd-like_sf"/>
</dbReference>
<feature type="compositionally biased region" description="Polar residues" evidence="3">
    <location>
        <begin position="1515"/>
        <end position="1524"/>
    </location>
</feature>
<proteinExistence type="predicted"/>
<evidence type="ECO:0000256" key="4">
    <source>
        <dbReference type="SAM" id="Phobius"/>
    </source>
</evidence>
<dbReference type="PANTHER" id="PTHR35803">
    <property type="entry name" value="GLUCAN 1,4-ALPHA-GLUCOSIDASE SUSB-RELATED"/>
    <property type="match status" value="1"/>
</dbReference>
<dbReference type="InterPro" id="IPR013780">
    <property type="entry name" value="Glyco_hydro_b"/>
</dbReference>
<gene>
    <name evidence="7" type="ORF">IAD31_08600</name>
</gene>
<keyword evidence="4" id="KW-0472">Membrane</keyword>
<dbReference type="Pfam" id="PF14508">
    <property type="entry name" value="GH97_N"/>
    <property type="match status" value="1"/>
</dbReference>
<dbReference type="Gene3D" id="2.60.40.1180">
    <property type="entry name" value="Golgi alpha-mannosidase II"/>
    <property type="match status" value="1"/>
</dbReference>
<dbReference type="Gene3D" id="2.60.120.1060">
    <property type="entry name" value="NPCBM/NEW2 domain"/>
    <property type="match status" value="1"/>
</dbReference>
<reference evidence="7" key="1">
    <citation type="submission" date="2020-10" db="EMBL/GenBank/DDBJ databases">
        <authorList>
            <person name="Gilroy R."/>
        </authorList>
    </citation>
    <scope>NUCLEOTIDE SEQUENCE</scope>
    <source>
        <strain evidence="7">ChiGjej2B2-12916</strain>
    </source>
</reference>
<dbReference type="InterPro" id="IPR013320">
    <property type="entry name" value="ConA-like_dom_sf"/>
</dbReference>
<dbReference type="Pfam" id="PF08305">
    <property type="entry name" value="NPCBM"/>
    <property type="match status" value="1"/>
</dbReference>
<dbReference type="Gene3D" id="1.20.1270.90">
    <property type="entry name" value="AF1782-like"/>
    <property type="match status" value="2"/>
</dbReference>
<dbReference type="InterPro" id="IPR011081">
    <property type="entry name" value="Big_4"/>
</dbReference>
<accession>A0A9D0YTA0</accession>
<feature type="transmembrane region" description="Helical" evidence="4">
    <location>
        <begin position="1529"/>
        <end position="1549"/>
    </location>
</feature>
<dbReference type="GO" id="GO:0016798">
    <property type="term" value="F:hydrolase activity, acting on glycosyl bonds"/>
    <property type="evidence" value="ECO:0007669"/>
    <property type="project" value="UniProtKB-KW"/>
</dbReference>
<organism evidence="7 8">
    <name type="scientific">Candidatus Enterenecus faecium</name>
    <dbReference type="NCBI Taxonomy" id="2840780"/>
    <lineage>
        <taxon>Bacteria</taxon>
        <taxon>Bacillati</taxon>
        <taxon>Bacillota</taxon>
        <taxon>Clostridia</taxon>
        <taxon>Eubacteriales</taxon>
        <taxon>Candidatus Enterenecus</taxon>
    </lineage>
</organism>
<dbReference type="GO" id="GO:0030246">
    <property type="term" value="F:carbohydrate binding"/>
    <property type="evidence" value="ECO:0007669"/>
    <property type="project" value="InterPro"/>
</dbReference>
<reference evidence="7" key="2">
    <citation type="journal article" date="2021" name="PeerJ">
        <title>Extensive microbial diversity within the chicken gut microbiome revealed by metagenomics and culture.</title>
        <authorList>
            <person name="Gilroy R."/>
            <person name="Ravi A."/>
            <person name="Getino M."/>
            <person name="Pursley I."/>
            <person name="Horton D.L."/>
            <person name="Alikhan N.F."/>
            <person name="Baker D."/>
            <person name="Gharbi K."/>
            <person name="Hall N."/>
            <person name="Watson M."/>
            <person name="Adriaenssens E.M."/>
            <person name="Foster-Nyarko E."/>
            <person name="Jarju S."/>
            <person name="Secka A."/>
            <person name="Antonio M."/>
            <person name="Oren A."/>
            <person name="Chaudhuri R.R."/>
            <person name="La Ragione R."/>
            <person name="Hildebrand F."/>
            <person name="Pallen M.J."/>
        </authorList>
    </citation>
    <scope>NUCLEOTIDE SEQUENCE</scope>
    <source>
        <strain evidence="7">ChiGjej2B2-12916</strain>
    </source>
</reference>
<dbReference type="SUPFAM" id="SSF49785">
    <property type="entry name" value="Galactose-binding domain-like"/>
    <property type="match status" value="1"/>
</dbReference>
<dbReference type="SMART" id="SM00776">
    <property type="entry name" value="NPCBM"/>
    <property type="match status" value="1"/>
</dbReference>
<dbReference type="InterPro" id="IPR029486">
    <property type="entry name" value="GH97_N"/>
</dbReference>
<dbReference type="InterPro" id="IPR052720">
    <property type="entry name" value="Glycosyl_hydrolase_97"/>
</dbReference>
<dbReference type="InterPro" id="IPR017853">
    <property type="entry name" value="GH"/>
</dbReference>
<evidence type="ECO:0000256" key="5">
    <source>
        <dbReference type="SAM" id="SignalP"/>
    </source>
</evidence>
<dbReference type="InterPro" id="IPR014718">
    <property type="entry name" value="GH-type_carb-bd"/>
</dbReference>
<keyword evidence="2" id="KW-0326">Glycosidase</keyword>
<dbReference type="Gene3D" id="2.70.98.10">
    <property type="match status" value="1"/>
</dbReference>
<dbReference type="Gene3D" id="2.60.120.200">
    <property type="match status" value="1"/>
</dbReference>
<keyword evidence="4" id="KW-1133">Transmembrane helix</keyword>
<dbReference type="SUPFAM" id="SSF51445">
    <property type="entry name" value="(Trans)glycosidases"/>
    <property type="match status" value="1"/>
</dbReference>
<dbReference type="Pfam" id="PF17851">
    <property type="entry name" value="GH43_C2"/>
    <property type="match status" value="1"/>
</dbReference>
<dbReference type="Gene3D" id="2.60.40.1080">
    <property type="match status" value="2"/>
</dbReference>
<sequence length="1556" mass="169309">MKKGWKMMAAGILGLQMLIQPVAMAIPASSTQEDGGAAYLSDQTQRNAGEEPDGAYYLSDIPVSDYKTGWGDLGINQGVDTSAKGLRLRINGEVKDFTKGVVIHPGTSQDGYATWDVSRYEATRFTAYVGINTGADGEGRDRGDAAFEVWADDQKIWGDGVFYKESGDAAYIDVAIPAGTQQLKLVTKSGPDMSCDHALFAEPKLYLSNMDQRWFTLSAQSSIISGQGSTVMVPRVENIFGTEDFTQEYTVTYATEDTDVVSVEETTGYVTAVSAGVATIRGTAVPKAGGDTLTATTQVEVTENGWTLASPNGSIVADLALDQEGSLRYTVTRDGEVTVSNGRLGIKTSLGDFVTGMTLQGEPEVTEINEDYEMISGKASTYHNHANQVTLTLALEDSQAQLQVVCRSYDDGFAYRYLIVTDEEQEMVVNGEVGSFTVPADAASVSMPNGSGNFSHEGLYSMKEAGTLSGKIVLPFLYQMGDNWVLMSEAALDGNYTGSVLDASGSTFTLGYPQQQGETVSTTAPFQSPWRFAVIGDITDIMENTMAENLSPAPDEDTYHFSEWVDPGVSSWTWLQGGFNVQRDPEAIKSYLDLAYEMGWNYFILDEGWQPNNPDYGKPGETKYEGVFDWFPEIVEYAEERNIGLIAWVPCDDLATEEQRNERLPYWSELGIKGIKVDFFDRESQDRIALMQEIYKDCAENRLLVNVHGANKPTGEVRTYPNVLNREGINGEEMGYNRYEQLTLAPLTRGAVGPTDYTPRITPTGNITYAHQLAIAILFESGLPCMAGSVEQYETLIGASFLKDLPAAWDETVGLDTVPGQYITVARRSGQQWYLATNQGAGTREASIPLDFLGEGKYLAEIYTDTESGVDVQRTTRIVSREDTISASLKQGGACVVRLSQLNAVDTIDIVESDVVVKEGESVQLTLDVIPEDYKNADILWSVDNDQLAQVTDGLVSAKNDGVVTVTAASALDGTVFDTCRVAITAKAQLSDQWTVVNPTNALTVAEDQDNQITIDTEAGDFTQKNVPKNKLVLEIPQGDFEISVKVNAEMTADFQTAALYVWDDTGALFAAQRRYHSFFGQNDNHHIYAAPNRNDVNSNMEEPWVQANPEDTQCYLKVVKKDGVLSAWYSLDGSQWNPIREDVTIPNLNTSESLQVGVFTSNGERNTVSVPVTFTDFTLNGEVIPFRGEEDTYVLWTDALENVNADYGTSAQDLNLPETVTVLLSDGTSKEVAVSWDVSTYDPQTSGAQTLTGTLKDLSDVVNTLDVTAQVTVVVGDKPIAVDKTLLQKTYDYALTLSTDGVTDSAKQYFVDTMAEAKAVLDDANATKEQVNTAWDNLLEAIWGLGLTQGDKTMLELLIERADGMMADADKYVEANWQQLVDALATAKDVLADGDAMQEDVDKAADALLDAILAQRFKADKSILEELLNKAEGINLDGYTAESVATFRTALANAQAVMADNSLSEDDQAVVNQAVEQLTAAIDGLTAGGAPETTDKPEATDKPETTQKPEATQKPENNVPQTGDTDHMMGYVLSALATASLLLAAVVVEKRRRNG</sequence>
<evidence type="ECO:0000313" key="7">
    <source>
        <dbReference type="EMBL" id="HIQ61634.1"/>
    </source>
</evidence>
<feature type="signal peptide" evidence="5">
    <location>
        <begin position="1"/>
        <end position="25"/>
    </location>
</feature>
<name>A0A9D0YTA0_9FIRM</name>
<feature type="chain" id="PRO_5038520421" evidence="5">
    <location>
        <begin position="26"/>
        <end position="1556"/>
    </location>
</feature>
<dbReference type="Pfam" id="PF14509">
    <property type="entry name" value="GH97_C"/>
    <property type="match status" value="1"/>
</dbReference>
<dbReference type="Pfam" id="PF10566">
    <property type="entry name" value="Glyco_hydro_97"/>
    <property type="match status" value="1"/>
</dbReference>
<dbReference type="Proteomes" id="UP000886879">
    <property type="component" value="Unassembled WGS sequence"/>
</dbReference>
<comment type="caution">
    <text evidence="7">The sequence shown here is derived from an EMBL/GenBank/DDBJ whole genome shotgun (WGS) entry which is preliminary data.</text>
</comment>
<dbReference type="InterPro" id="IPR029483">
    <property type="entry name" value="GH97_C"/>
</dbReference>
<dbReference type="InterPro" id="IPR008964">
    <property type="entry name" value="Invasin/intimin_cell_adhesion"/>
</dbReference>
<evidence type="ECO:0000256" key="1">
    <source>
        <dbReference type="ARBA" id="ARBA00022801"/>
    </source>
</evidence>
<feature type="domain" description="Glycosyl hydrolase family 98 putative carbohydrate-binding module" evidence="6">
    <location>
        <begin position="52"/>
        <end position="207"/>
    </location>
</feature>
<keyword evidence="4" id="KW-0812">Transmembrane</keyword>
<feature type="compositionally biased region" description="Basic and acidic residues" evidence="3">
    <location>
        <begin position="1494"/>
        <end position="1514"/>
    </location>
</feature>
<dbReference type="InterPro" id="IPR013785">
    <property type="entry name" value="Aldolase_TIM"/>
</dbReference>
<dbReference type="SUPFAM" id="SSF49899">
    <property type="entry name" value="Concanavalin A-like lectins/glucanases"/>
    <property type="match status" value="1"/>
</dbReference>
<feature type="region of interest" description="Disordered" evidence="3">
    <location>
        <begin position="1484"/>
        <end position="1525"/>
    </location>
</feature>
<protein>
    <submittedName>
        <fullName evidence="7">Glycoside hydrolase family 97 catalytic domain-containing protein</fullName>
    </submittedName>
</protein>
<dbReference type="Pfam" id="PF07554">
    <property type="entry name" value="FIVAR"/>
    <property type="match status" value="3"/>
</dbReference>
<dbReference type="InterPro" id="IPR038637">
    <property type="entry name" value="NPCBM_sf"/>
</dbReference>
<keyword evidence="1 7" id="KW-0378">Hydrolase</keyword>